<dbReference type="Gene3D" id="3.40.50.300">
    <property type="entry name" value="P-loop containing nucleotide triphosphate hydrolases"/>
    <property type="match status" value="1"/>
</dbReference>
<dbReference type="PANTHER" id="PTHR30121:SF12">
    <property type="entry name" value="TYPE IV SECRETION SYSTEM PROTEIN CAGE"/>
    <property type="match status" value="1"/>
</dbReference>
<comment type="similarity">
    <text evidence="1">Belongs to the TrbE/VirB4 family.</text>
</comment>
<sequence length="826" mass="93363">MNLSKTLKQVYQEAKVSDLFPVTHLNTPSIFESQSGFVGSVLKVDGAAFEIEEADTLNHQRFLLHQALVSLDSRFIVYVTTHRQKISCPLIGEYKPGFAKDLDERYQQRFKDKNLYKNTLYITVVLKGDDTSKTGSWLQWAKSLSIKRNSELAEHHREQNIQILNRAVEQLHANLTPFGSSILGEQDEALGFSELLQFLGLVVNAGQTASFKHPVYSPPIANSIPHTFKQETKYPEGHLSQYLSTCQLLFGECIQFQGNTQEDCMFGAMLSLKKYPTNTASILLDSMLSLDCEFIATHTFAPLGRDSALDMISKKRSKLLNAEDKALSQTTALSDLEDGIASETLLLGAHHHTVMLLAPKKSLLDAAILDATKRYGSAGIVVVKETLGQEPAFWSQLPCNQHLITRASLITSQNFVDFCPLHNTQTGFSNENFLGGAVTLLETPSKTPVYFNYHARGSKTNPSKGHAAIFGGNNAGKTTLVNFLDAQMGRFGGRSFFIDRDESSKIYILASGNSSYIKIEPSNPIAMNPLQLPDTSENRSLLKLWFATLVQAEGERVIPSDIAEIINDCIDYSFEQLAPEFRTLSHLSQFLPVDFPRWPHLKRWLKRNDSRIDGEFHWLFDNQHDALNLDFDKVGFDVTYLMDQVHSVIATPVYLYLLHRMRQCLDGRLTSFIIAEAWQLFASPFWEKALREWLPTIRKKNGHFIFDTQSPKTITDSPIKHIVLDNLATLIVFPNPLADRETYMEHLKLTEAQFEAIKENTLESRIFLYKQDHEAFLCKLDLSGLSQYIRVLSANTQSVKLLDEIIQEVGHAPDIWLPVFFDRSKK</sequence>
<name>A0A0W0SD93_9GAMM</name>
<dbReference type="EMBL" id="LNXW01000013">
    <property type="protein sequence ID" value="KTC81083.1"/>
    <property type="molecule type" value="Genomic_DNA"/>
</dbReference>
<dbReference type="SUPFAM" id="SSF52540">
    <property type="entry name" value="P-loop containing nucleoside triphosphate hydrolases"/>
    <property type="match status" value="1"/>
</dbReference>
<evidence type="ECO:0000259" key="4">
    <source>
        <dbReference type="Pfam" id="PF03135"/>
    </source>
</evidence>
<organism evidence="5 6">
    <name type="scientific">Legionella cherrii</name>
    <dbReference type="NCBI Taxonomy" id="28084"/>
    <lineage>
        <taxon>Bacteria</taxon>
        <taxon>Pseudomonadati</taxon>
        <taxon>Pseudomonadota</taxon>
        <taxon>Gammaproteobacteria</taxon>
        <taxon>Legionellales</taxon>
        <taxon>Legionellaceae</taxon>
        <taxon>Legionella</taxon>
    </lineage>
</organism>
<evidence type="ECO:0000313" key="5">
    <source>
        <dbReference type="EMBL" id="KTC81083.1"/>
    </source>
</evidence>
<evidence type="ECO:0000256" key="3">
    <source>
        <dbReference type="ARBA" id="ARBA00022840"/>
    </source>
</evidence>
<evidence type="ECO:0000256" key="2">
    <source>
        <dbReference type="ARBA" id="ARBA00022741"/>
    </source>
</evidence>
<dbReference type="Proteomes" id="UP000054921">
    <property type="component" value="Unassembled WGS sequence"/>
</dbReference>
<dbReference type="GeneID" id="93293984"/>
<dbReference type="InterPro" id="IPR027417">
    <property type="entry name" value="P-loop_NTPase"/>
</dbReference>
<dbReference type="InterPro" id="IPR018145">
    <property type="entry name" value="CagE_TrbE_VirB_cntrl_dom"/>
</dbReference>
<dbReference type="NCBIfam" id="TIGR00929">
    <property type="entry name" value="VirB4_CagE"/>
    <property type="match status" value="1"/>
</dbReference>
<dbReference type="AlphaFoldDB" id="A0A0W0SD93"/>
<dbReference type="Gene3D" id="1.10.8.730">
    <property type="match status" value="1"/>
</dbReference>
<feature type="domain" description="CagE TrbE VirB component of type IV transporter system central" evidence="4">
    <location>
        <begin position="183"/>
        <end position="406"/>
    </location>
</feature>
<keyword evidence="2" id="KW-0547">Nucleotide-binding</keyword>
<comment type="caution">
    <text evidence="5">The sequence shown here is derived from an EMBL/GenBank/DDBJ whole genome shotgun (WGS) entry which is preliminary data.</text>
</comment>
<dbReference type="InterPro" id="IPR004346">
    <property type="entry name" value="CagE_TrbE_VirB"/>
</dbReference>
<dbReference type="GO" id="GO:0005524">
    <property type="term" value="F:ATP binding"/>
    <property type="evidence" value="ECO:0007669"/>
    <property type="project" value="UniProtKB-KW"/>
</dbReference>
<protein>
    <submittedName>
        <fullName evidence="5">Vir protein</fullName>
    </submittedName>
</protein>
<keyword evidence="3" id="KW-0067">ATP-binding</keyword>
<dbReference type="PANTHER" id="PTHR30121">
    <property type="entry name" value="UNCHARACTERIZED PROTEIN YJGR-RELATED"/>
    <property type="match status" value="1"/>
</dbReference>
<accession>A0A0W0SD93</accession>
<dbReference type="STRING" id="28084.Lche_3103"/>
<dbReference type="InterPro" id="IPR051162">
    <property type="entry name" value="T4SS_component"/>
</dbReference>
<evidence type="ECO:0000256" key="1">
    <source>
        <dbReference type="ARBA" id="ARBA00006512"/>
    </source>
</evidence>
<dbReference type="RefSeq" id="WP_019350294.1">
    <property type="nucleotide sequence ID" value="NZ_LNXW01000013.1"/>
</dbReference>
<dbReference type="Pfam" id="PF03135">
    <property type="entry name" value="CagE_TrbE_VirB"/>
    <property type="match status" value="1"/>
</dbReference>
<evidence type="ECO:0000313" key="6">
    <source>
        <dbReference type="Proteomes" id="UP000054921"/>
    </source>
</evidence>
<dbReference type="OrthoDB" id="9816422at2"/>
<reference evidence="5 6" key="1">
    <citation type="submission" date="2015-11" db="EMBL/GenBank/DDBJ databases">
        <title>Genomic analysis of 38 Legionella species identifies large and diverse effector repertoires.</title>
        <authorList>
            <person name="Burstein D."/>
            <person name="Amaro F."/>
            <person name="Zusman T."/>
            <person name="Lifshitz Z."/>
            <person name="Cohen O."/>
            <person name="Gilbert J.A."/>
            <person name="Pupko T."/>
            <person name="Shuman H.A."/>
            <person name="Segal G."/>
        </authorList>
    </citation>
    <scope>NUCLEOTIDE SEQUENCE [LARGE SCALE GENOMIC DNA]</scope>
    <source>
        <strain evidence="5 6">ORW</strain>
    </source>
</reference>
<proteinExistence type="inferred from homology"/>
<dbReference type="PATRIC" id="fig|28084.5.peg.3366"/>
<gene>
    <name evidence="5" type="primary">lvhB_6</name>
    <name evidence="5" type="ORF">Lche_3103</name>
</gene>